<gene>
    <name evidence="1" type="ORF">ATK36_2904</name>
</gene>
<evidence type="ECO:0000313" key="1">
    <source>
        <dbReference type="EMBL" id="PFG47849.1"/>
    </source>
</evidence>
<name>A0A2A9FBP0_9PSEU</name>
<organism evidence="1 2">
    <name type="scientific">Amycolatopsis sulphurea</name>
    <dbReference type="NCBI Taxonomy" id="76022"/>
    <lineage>
        <taxon>Bacteria</taxon>
        <taxon>Bacillati</taxon>
        <taxon>Actinomycetota</taxon>
        <taxon>Actinomycetes</taxon>
        <taxon>Pseudonocardiales</taxon>
        <taxon>Pseudonocardiaceae</taxon>
        <taxon>Amycolatopsis</taxon>
    </lineage>
</organism>
<reference evidence="1 2" key="1">
    <citation type="submission" date="2017-10" db="EMBL/GenBank/DDBJ databases">
        <title>Sequencing the genomes of 1000 actinobacteria strains.</title>
        <authorList>
            <person name="Klenk H.-P."/>
        </authorList>
    </citation>
    <scope>NUCLEOTIDE SEQUENCE [LARGE SCALE GENOMIC DNA]</scope>
    <source>
        <strain evidence="1 2">DSM 46092</strain>
    </source>
</reference>
<dbReference type="Proteomes" id="UP000243542">
    <property type="component" value="Unassembled WGS sequence"/>
</dbReference>
<accession>A0A2A9FBP0</accession>
<keyword evidence="2" id="KW-1185">Reference proteome</keyword>
<proteinExistence type="predicted"/>
<dbReference type="AlphaFoldDB" id="A0A2A9FBP0"/>
<comment type="caution">
    <text evidence="1">The sequence shown here is derived from an EMBL/GenBank/DDBJ whole genome shotgun (WGS) entry which is preliminary data.</text>
</comment>
<dbReference type="SUPFAM" id="SSF81606">
    <property type="entry name" value="PP2C-like"/>
    <property type="match status" value="1"/>
</dbReference>
<sequence>MSTLVDRVSEYRRRMPEISIAERAGVGADGRPRPTEDQVAVLDHAVLVLDGATSPSPELPPGGWYAELLVRQLAGELRARPHEDLGVALATAIGSVVKEHGLVPGRSPSSTVSMLRWDESEVEVLVLADSPVVGFGRFGTDAVSDDRLVSLRDSGLLQTGADVRRQRNAEGGFWVAEAEPAAAYKAVRRVWPRADVDAVLIATDGVSIGVDEYQLFDWQGVLQRARGAGPEAVLDAVREAEEQDADCVRWRRAKRHDDQVLVLADFE</sequence>
<evidence type="ECO:0008006" key="3">
    <source>
        <dbReference type="Google" id="ProtNLM"/>
    </source>
</evidence>
<protein>
    <recommendedName>
        <fullName evidence="3">Protein phosphatase 2C-like protein</fullName>
    </recommendedName>
</protein>
<evidence type="ECO:0000313" key="2">
    <source>
        <dbReference type="Proteomes" id="UP000243542"/>
    </source>
</evidence>
<dbReference type="EMBL" id="PDJK01000002">
    <property type="protein sequence ID" value="PFG47849.1"/>
    <property type="molecule type" value="Genomic_DNA"/>
</dbReference>
<dbReference type="InterPro" id="IPR036457">
    <property type="entry name" value="PPM-type-like_dom_sf"/>
</dbReference>
<dbReference type="Gene3D" id="3.60.40.10">
    <property type="entry name" value="PPM-type phosphatase domain"/>
    <property type="match status" value="1"/>
</dbReference>